<protein>
    <submittedName>
        <fullName evidence="1">Uncharacterized protein</fullName>
    </submittedName>
</protein>
<evidence type="ECO:0000313" key="1">
    <source>
        <dbReference type="EMBL" id="KAI7998644.1"/>
    </source>
</evidence>
<evidence type="ECO:0000313" key="2">
    <source>
        <dbReference type="Proteomes" id="UP001060215"/>
    </source>
</evidence>
<reference evidence="1 2" key="1">
    <citation type="journal article" date="2022" name="Plant J.">
        <title>Chromosome-level genome of Camellia lanceoleosa provides a valuable resource for understanding genome evolution and self-incompatibility.</title>
        <authorList>
            <person name="Gong W."/>
            <person name="Xiao S."/>
            <person name="Wang L."/>
            <person name="Liao Z."/>
            <person name="Chang Y."/>
            <person name="Mo W."/>
            <person name="Hu G."/>
            <person name="Li W."/>
            <person name="Zhao G."/>
            <person name="Zhu H."/>
            <person name="Hu X."/>
            <person name="Ji K."/>
            <person name="Xiang X."/>
            <person name="Song Q."/>
            <person name="Yuan D."/>
            <person name="Jin S."/>
            <person name="Zhang L."/>
        </authorList>
    </citation>
    <scope>NUCLEOTIDE SEQUENCE [LARGE SCALE GENOMIC DNA]</scope>
    <source>
        <strain evidence="1">SQ_2022a</strain>
    </source>
</reference>
<comment type="caution">
    <text evidence="1">The sequence shown here is derived from an EMBL/GenBank/DDBJ whole genome shotgun (WGS) entry which is preliminary data.</text>
</comment>
<keyword evidence="2" id="KW-1185">Reference proteome</keyword>
<sequence length="231" mass="26313">MSRSTLSGQQNEVLQLLYQFRNSHTKLLFPFKNSHTKLVLCLGSLSKPSPNSVLQLVVVKMVLLDMDSTTEQKRALFQFTISPFSEFWELKISPKVGTLNASNIGCDAVKEVMEQNWDDGIPMLDTSEEIEEEDESIVLIKSFLMPKEDRWFPQLPKEETVMSTANFEGLPAVVGQTGQYVDDCSQEVSPELPPDQDIRSCVDVFHQEVSFELPLKQDNLLCQFRIWTSFV</sequence>
<gene>
    <name evidence="1" type="ORF">LOK49_LG10G01370</name>
</gene>
<dbReference type="EMBL" id="CM045767">
    <property type="protein sequence ID" value="KAI7998644.1"/>
    <property type="molecule type" value="Genomic_DNA"/>
</dbReference>
<dbReference type="Proteomes" id="UP001060215">
    <property type="component" value="Chromosome 10"/>
</dbReference>
<organism evidence="1 2">
    <name type="scientific">Camellia lanceoleosa</name>
    <dbReference type="NCBI Taxonomy" id="1840588"/>
    <lineage>
        <taxon>Eukaryota</taxon>
        <taxon>Viridiplantae</taxon>
        <taxon>Streptophyta</taxon>
        <taxon>Embryophyta</taxon>
        <taxon>Tracheophyta</taxon>
        <taxon>Spermatophyta</taxon>
        <taxon>Magnoliopsida</taxon>
        <taxon>eudicotyledons</taxon>
        <taxon>Gunneridae</taxon>
        <taxon>Pentapetalae</taxon>
        <taxon>asterids</taxon>
        <taxon>Ericales</taxon>
        <taxon>Theaceae</taxon>
        <taxon>Camellia</taxon>
    </lineage>
</organism>
<name>A0ACC0GDN6_9ERIC</name>
<proteinExistence type="predicted"/>
<accession>A0ACC0GDN6</accession>